<dbReference type="SUPFAM" id="SSF50182">
    <property type="entry name" value="Sm-like ribonucleoproteins"/>
    <property type="match status" value="1"/>
</dbReference>
<dbReference type="Proteomes" id="UP000006860">
    <property type="component" value="Chromosome"/>
</dbReference>
<evidence type="ECO:0000256" key="6">
    <source>
        <dbReference type="ARBA" id="ARBA00023136"/>
    </source>
</evidence>
<keyword evidence="11" id="KW-1185">Reference proteome</keyword>
<evidence type="ECO:0000256" key="3">
    <source>
        <dbReference type="ARBA" id="ARBA00022475"/>
    </source>
</evidence>
<dbReference type="InterPro" id="IPR010920">
    <property type="entry name" value="LSM_dom_sf"/>
</dbReference>
<keyword evidence="4 8" id="KW-0812">Transmembrane</keyword>
<dbReference type="Gene3D" id="3.30.1340.30">
    <property type="match status" value="1"/>
</dbReference>
<comment type="subcellular location">
    <subcellularLocation>
        <location evidence="1">Cell membrane</location>
        <topology evidence="1">Multi-pass membrane protein</topology>
    </subcellularLocation>
</comment>
<dbReference type="Pfam" id="PF04972">
    <property type="entry name" value="BON"/>
    <property type="match status" value="1"/>
</dbReference>
<keyword evidence="6 8" id="KW-0472">Membrane</keyword>
<dbReference type="Gene3D" id="3.30.70.100">
    <property type="match status" value="1"/>
</dbReference>
<keyword evidence="5 8" id="KW-1133">Transmembrane helix</keyword>
<dbReference type="OrthoDB" id="9793781at2"/>
<evidence type="ECO:0000313" key="11">
    <source>
        <dbReference type="Proteomes" id="UP000006860"/>
    </source>
</evidence>
<dbReference type="KEGG" id="pbs:Plabr_1324"/>
<evidence type="ECO:0000259" key="9">
    <source>
        <dbReference type="PROSITE" id="PS50914"/>
    </source>
</evidence>
<dbReference type="Gene3D" id="2.30.30.60">
    <property type="match status" value="1"/>
</dbReference>
<dbReference type="EMBL" id="CP002546">
    <property type="protein sequence ID" value="ADY58936.1"/>
    <property type="molecule type" value="Genomic_DNA"/>
</dbReference>
<dbReference type="PROSITE" id="PS50914">
    <property type="entry name" value="BON"/>
    <property type="match status" value="1"/>
</dbReference>
<gene>
    <name evidence="10" type="ordered locus">Plabr_1324</name>
</gene>
<dbReference type="HOGENOM" id="CLU_037945_7_0_0"/>
<organism evidence="10 11">
    <name type="scientific">Rubinisphaera brasiliensis (strain ATCC 49424 / DSM 5305 / JCM 21570 / IAM 15109 / NBRC 103401 / IFAM 1448)</name>
    <name type="common">Planctomyces brasiliensis</name>
    <dbReference type="NCBI Taxonomy" id="756272"/>
    <lineage>
        <taxon>Bacteria</taxon>
        <taxon>Pseudomonadati</taxon>
        <taxon>Planctomycetota</taxon>
        <taxon>Planctomycetia</taxon>
        <taxon>Planctomycetales</taxon>
        <taxon>Planctomycetaceae</taxon>
        <taxon>Rubinisphaera</taxon>
    </lineage>
</organism>
<dbReference type="GO" id="GO:0008381">
    <property type="term" value="F:mechanosensitive monoatomic ion channel activity"/>
    <property type="evidence" value="ECO:0007669"/>
    <property type="project" value="InterPro"/>
</dbReference>
<dbReference type="Gene3D" id="1.10.287.1260">
    <property type="match status" value="1"/>
</dbReference>
<dbReference type="InterPro" id="IPR049278">
    <property type="entry name" value="MS_channel_C"/>
</dbReference>
<evidence type="ECO:0000256" key="4">
    <source>
        <dbReference type="ARBA" id="ARBA00022692"/>
    </source>
</evidence>
<dbReference type="AlphaFoldDB" id="F0SNQ0"/>
<sequence>MTQLLEQSFRWLRLLAIGCLLLGIGSWIETWAVGQETPTTTPPVENVPPEEQVEPLPEQVSVDEAEMASDDDIADRLRSILKTTDWYRNPNVQVQDGIVFLSGEADTEAHREWATQLARRTEDVVAVVNHLSVPPRDIWDLSPAWRNLDEMFRTTVVNLPLLGVALLLLLVTIFLMRITYRLSHGYYSRSLESRLLGDVAARMTAGLILVFGVYFVLRLSGQTRLAATILGGTGLVGIVVGFAFRDIAENFLASVLISLHRPFRIDDLIEVDGVTGFVRSVTTRGTMLQTFSGNHVHISNSTIYKSRLTNYTSNPTTRDVLELGVGYDAPVAKAQDLIHEQLKEHSAVLDDPASLVLVDNLGSATINLKIYFWVNTRNHSLLKVRSSLLRHIVAALAEGNISMPDEAREIIFPQGVDIRTTGELFYGPPERHQPGPSSPAKRPIPEDPDTLEDATEAEGDLTQEKEELDRQEEQTEMPSTGPKIM</sequence>
<feature type="transmembrane region" description="Helical" evidence="8">
    <location>
        <begin position="157"/>
        <end position="178"/>
    </location>
</feature>
<feature type="compositionally biased region" description="Basic and acidic residues" evidence="7">
    <location>
        <begin position="462"/>
        <end position="473"/>
    </location>
</feature>
<reference evidence="11" key="1">
    <citation type="submission" date="2011-02" db="EMBL/GenBank/DDBJ databases">
        <title>The complete genome of Planctomyces brasiliensis DSM 5305.</title>
        <authorList>
            <person name="Lucas S."/>
            <person name="Copeland A."/>
            <person name="Lapidus A."/>
            <person name="Bruce D."/>
            <person name="Goodwin L."/>
            <person name="Pitluck S."/>
            <person name="Kyrpides N."/>
            <person name="Mavromatis K."/>
            <person name="Pagani I."/>
            <person name="Ivanova N."/>
            <person name="Ovchinnikova G."/>
            <person name="Lu M."/>
            <person name="Detter J.C."/>
            <person name="Han C."/>
            <person name="Land M."/>
            <person name="Hauser L."/>
            <person name="Markowitz V."/>
            <person name="Cheng J.-F."/>
            <person name="Hugenholtz P."/>
            <person name="Woyke T."/>
            <person name="Wu D."/>
            <person name="Tindall B."/>
            <person name="Pomrenke H.G."/>
            <person name="Brambilla E."/>
            <person name="Klenk H.-P."/>
            <person name="Eisen J.A."/>
        </authorList>
    </citation>
    <scope>NUCLEOTIDE SEQUENCE [LARGE SCALE GENOMIC DNA]</scope>
    <source>
        <strain evidence="11">ATCC 49424 / DSM 5305 / JCM 21570 / NBRC 103401 / IFAM 1448</strain>
    </source>
</reference>
<name>F0SNQ0_RUBBR</name>
<proteinExistence type="inferred from homology"/>
<dbReference type="eggNOG" id="COG2823">
    <property type="taxonomic scope" value="Bacteria"/>
</dbReference>
<feature type="compositionally biased region" description="Acidic residues" evidence="7">
    <location>
        <begin position="446"/>
        <end position="461"/>
    </location>
</feature>
<evidence type="ECO:0000256" key="5">
    <source>
        <dbReference type="ARBA" id="ARBA00022989"/>
    </source>
</evidence>
<dbReference type="InterPro" id="IPR023408">
    <property type="entry name" value="MscS_beta-dom_sf"/>
</dbReference>
<evidence type="ECO:0000256" key="1">
    <source>
        <dbReference type="ARBA" id="ARBA00004651"/>
    </source>
</evidence>
<dbReference type="PANTHER" id="PTHR30221:SF1">
    <property type="entry name" value="SMALL-CONDUCTANCE MECHANOSENSITIVE CHANNEL"/>
    <property type="match status" value="1"/>
</dbReference>
<feature type="region of interest" description="Disordered" evidence="7">
    <location>
        <begin position="422"/>
        <end position="485"/>
    </location>
</feature>
<evidence type="ECO:0000256" key="8">
    <source>
        <dbReference type="SAM" id="Phobius"/>
    </source>
</evidence>
<dbReference type="InterPro" id="IPR007055">
    <property type="entry name" value="BON_dom"/>
</dbReference>
<dbReference type="RefSeq" id="WP_013627668.1">
    <property type="nucleotide sequence ID" value="NC_015174.1"/>
</dbReference>
<feature type="transmembrane region" description="Helical" evidence="8">
    <location>
        <begin position="199"/>
        <end position="217"/>
    </location>
</feature>
<dbReference type="InterPro" id="IPR045275">
    <property type="entry name" value="MscS_archaea/bacteria_type"/>
</dbReference>
<dbReference type="Pfam" id="PF00924">
    <property type="entry name" value="MS_channel_2nd"/>
    <property type="match status" value="1"/>
</dbReference>
<evidence type="ECO:0000256" key="7">
    <source>
        <dbReference type="SAM" id="MobiDB-lite"/>
    </source>
</evidence>
<feature type="domain" description="BON" evidence="9">
    <location>
        <begin position="69"/>
        <end position="135"/>
    </location>
</feature>
<protein>
    <submittedName>
        <fullName evidence="10">MscS Mechanosensitive ion channel</fullName>
    </submittedName>
</protein>
<keyword evidence="3" id="KW-1003">Cell membrane</keyword>
<evidence type="ECO:0000256" key="2">
    <source>
        <dbReference type="ARBA" id="ARBA00008017"/>
    </source>
</evidence>
<dbReference type="eggNOG" id="COG0668">
    <property type="taxonomic scope" value="Bacteria"/>
</dbReference>
<dbReference type="InterPro" id="IPR006685">
    <property type="entry name" value="MscS_channel_2nd"/>
</dbReference>
<comment type="similarity">
    <text evidence="2">Belongs to the MscS (TC 1.A.23) family.</text>
</comment>
<accession>F0SNQ0</accession>
<dbReference type="InterPro" id="IPR011066">
    <property type="entry name" value="MscS_channel_C_sf"/>
</dbReference>
<feature type="transmembrane region" description="Helical" evidence="8">
    <location>
        <begin position="223"/>
        <end position="244"/>
    </location>
</feature>
<dbReference type="STRING" id="756272.Plabr_1324"/>
<dbReference type="SUPFAM" id="SSF82689">
    <property type="entry name" value="Mechanosensitive channel protein MscS (YggB), C-terminal domain"/>
    <property type="match status" value="1"/>
</dbReference>
<dbReference type="GO" id="GO:0005886">
    <property type="term" value="C:plasma membrane"/>
    <property type="evidence" value="ECO:0007669"/>
    <property type="project" value="UniProtKB-SubCell"/>
</dbReference>
<evidence type="ECO:0000313" key="10">
    <source>
        <dbReference type="EMBL" id="ADY58936.1"/>
    </source>
</evidence>
<dbReference type="PANTHER" id="PTHR30221">
    <property type="entry name" value="SMALL-CONDUCTANCE MECHANOSENSITIVE CHANNEL"/>
    <property type="match status" value="1"/>
</dbReference>
<dbReference type="Pfam" id="PF21082">
    <property type="entry name" value="MS_channel_3rd"/>
    <property type="match status" value="1"/>
</dbReference>